<keyword evidence="1" id="KW-0472">Membrane</keyword>
<dbReference type="EMBL" id="QXFY01000083">
    <property type="protein sequence ID" value="KAE9358048.1"/>
    <property type="molecule type" value="Genomic_DNA"/>
</dbReference>
<gene>
    <name evidence="2" type="ORF">PF008_g2879</name>
</gene>
<feature type="transmembrane region" description="Helical" evidence="1">
    <location>
        <begin position="92"/>
        <end position="109"/>
    </location>
</feature>
<comment type="caution">
    <text evidence="2">The sequence shown here is derived from an EMBL/GenBank/DDBJ whole genome shotgun (WGS) entry which is preliminary data.</text>
</comment>
<reference evidence="2 3" key="1">
    <citation type="submission" date="2018-09" db="EMBL/GenBank/DDBJ databases">
        <title>Genomic investigation of the strawberry pathogen Phytophthora fragariae indicates pathogenicity is determined by transcriptional variation in three key races.</title>
        <authorList>
            <person name="Adams T.M."/>
            <person name="Armitage A.D."/>
            <person name="Sobczyk M.K."/>
            <person name="Bates H.J."/>
            <person name="Dunwell J.M."/>
            <person name="Nellist C.F."/>
            <person name="Harrison R.J."/>
        </authorList>
    </citation>
    <scope>NUCLEOTIDE SEQUENCE [LARGE SCALE GENOMIC DNA]</scope>
    <source>
        <strain evidence="2 3">NOV-77</strain>
    </source>
</reference>
<proteinExistence type="predicted"/>
<dbReference type="AlphaFoldDB" id="A0A6G0SFW5"/>
<evidence type="ECO:0000256" key="1">
    <source>
        <dbReference type="SAM" id="Phobius"/>
    </source>
</evidence>
<name>A0A6G0SFW5_9STRA</name>
<keyword evidence="1" id="KW-1133">Transmembrane helix</keyword>
<protein>
    <submittedName>
        <fullName evidence="2">Uncharacterized protein</fullName>
    </submittedName>
</protein>
<keyword evidence="1" id="KW-0812">Transmembrane</keyword>
<evidence type="ECO:0000313" key="2">
    <source>
        <dbReference type="EMBL" id="KAE9358048.1"/>
    </source>
</evidence>
<dbReference type="Proteomes" id="UP000486351">
    <property type="component" value="Unassembled WGS sequence"/>
</dbReference>
<evidence type="ECO:0000313" key="3">
    <source>
        <dbReference type="Proteomes" id="UP000486351"/>
    </source>
</evidence>
<organism evidence="2 3">
    <name type="scientific">Phytophthora fragariae</name>
    <dbReference type="NCBI Taxonomy" id="53985"/>
    <lineage>
        <taxon>Eukaryota</taxon>
        <taxon>Sar</taxon>
        <taxon>Stramenopiles</taxon>
        <taxon>Oomycota</taxon>
        <taxon>Peronosporomycetes</taxon>
        <taxon>Peronosporales</taxon>
        <taxon>Peronosporaceae</taxon>
        <taxon>Phytophthora</taxon>
    </lineage>
</organism>
<sequence>MEPNTPHVLHDVTYAVSNVVKCSKKLHSVARTRIRSARLLERLRRSRGYRSGADCRRHAVQHRARVAQQVVRGADLPEERQRWRRNRPCDRVGLVLVLATICDFMSLFTKLSTKYDSSYNTGALMGLMLVAIVAAAVASKSFQ</sequence>
<accession>A0A6G0SFW5</accession>
<feature type="transmembrane region" description="Helical" evidence="1">
    <location>
        <begin position="121"/>
        <end position="138"/>
    </location>
</feature>